<dbReference type="GO" id="GO:0016020">
    <property type="term" value="C:membrane"/>
    <property type="evidence" value="ECO:0007669"/>
    <property type="project" value="UniProtKB-SubCell"/>
</dbReference>
<evidence type="ECO:0000313" key="7">
    <source>
        <dbReference type="EMBL" id="MBD2184537.1"/>
    </source>
</evidence>
<protein>
    <submittedName>
        <fullName evidence="7">Type II secretion system protein</fullName>
    </submittedName>
</protein>
<dbReference type="AlphaFoldDB" id="A0A926ZJM1"/>
<keyword evidence="2" id="KW-0488">Methylation</keyword>
<dbReference type="Pfam" id="PF07963">
    <property type="entry name" value="N_methyl"/>
    <property type="match status" value="1"/>
</dbReference>
<accession>A0A926ZJM1</accession>
<keyword evidence="5 6" id="KW-0472">Membrane</keyword>
<dbReference type="SUPFAM" id="SSF54523">
    <property type="entry name" value="Pili subunits"/>
    <property type="match status" value="1"/>
</dbReference>
<dbReference type="InterPro" id="IPR012902">
    <property type="entry name" value="N_methyl_site"/>
</dbReference>
<evidence type="ECO:0000313" key="8">
    <source>
        <dbReference type="Proteomes" id="UP000641646"/>
    </source>
</evidence>
<name>A0A926ZJM1_9CYAN</name>
<comment type="subcellular location">
    <subcellularLocation>
        <location evidence="1">Membrane</location>
        <topology evidence="1">Single-pass membrane protein</topology>
    </subcellularLocation>
</comment>
<dbReference type="InterPro" id="IPR045584">
    <property type="entry name" value="Pilin-like"/>
</dbReference>
<keyword evidence="8" id="KW-1185">Reference proteome</keyword>
<evidence type="ECO:0000256" key="6">
    <source>
        <dbReference type="SAM" id="Phobius"/>
    </source>
</evidence>
<evidence type="ECO:0000256" key="2">
    <source>
        <dbReference type="ARBA" id="ARBA00022481"/>
    </source>
</evidence>
<sequence>MSKQAIAGFTLIEMLVVIAIVGILAAIAAPSWLGFLTRQRVNTAQAEAFSVLREAQANAQREKRVWQVCFRDYPDTDGINRVQWSVHSVPNEISDFNCASTQANPWNNMTGEDSDKITIDTANTTLPAAPAGYYRMRFQYKGLVHDDDRAALGSNGVKITFKPRNQADGSRRCVFVDTVLGAMRAGNNNDCL</sequence>
<keyword evidence="3 6" id="KW-0812">Transmembrane</keyword>
<reference evidence="7" key="1">
    <citation type="journal article" date="2015" name="ISME J.">
        <title>Draft Genome Sequence of Streptomyces incarnatus NRRL8089, which Produces the Nucleoside Antibiotic Sinefungin.</title>
        <authorList>
            <person name="Oshima K."/>
            <person name="Hattori M."/>
            <person name="Shimizu H."/>
            <person name="Fukuda K."/>
            <person name="Nemoto M."/>
            <person name="Inagaki K."/>
            <person name="Tamura T."/>
        </authorList>
    </citation>
    <scope>NUCLEOTIDE SEQUENCE</scope>
    <source>
        <strain evidence="7">FACHB-1375</strain>
    </source>
</reference>
<dbReference type="NCBIfam" id="TIGR02532">
    <property type="entry name" value="IV_pilin_GFxxxE"/>
    <property type="match status" value="1"/>
</dbReference>
<evidence type="ECO:0000256" key="3">
    <source>
        <dbReference type="ARBA" id="ARBA00022692"/>
    </source>
</evidence>
<dbReference type="Gene3D" id="3.30.700.10">
    <property type="entry name" value="Glycoprotein, Type 4 Pilin"/>
    <property type="match status" value="1"/>
</dbReference>
<reference evidence="7" key="2">
    <citation type="submission" date="2020-08" db="EMBL/GenBank/DDBJ databases">
        <authorList>
            <person name="Chen M."/>
            <person name="Teng W."/>
            <person name="Zhao L."/>
            <person name="Hu C."/>
            <person name="Zhou Y."/>
            <person name="Han B."/>
            <person name="Song L."/>
            <person name="Shu W."/>
        </authorList>
    </citation>
    <scope>NUCLEOTIDE SEQUENCE</scope>
    <source>
        <strain evidence="7">FACHB-1375</strain>
    </source>
</reference>
<proteinExistence type="predicted"/>
<evidence type="ECO:0000256" key="1">
    <source>
        <dbReference type="ARBA" id="ARBA00004167"/>
    </source>
</evidence>
<dbReference type="Proteomes" id="UP000641646">
    <property type="component" value="Unassembled WGS sequence"/>
</dbReference>
<dbReference type="PANTHER" id="PTHR30093:SF44">
    <property type="entry name" value="TYPE II SECRETION SYSTEM CORE PROTEIN G"/>
    <property type="match status" value="1"/>
</dbReference>
<comment type="caution">
    <text evidence="7">The sequence shown here is derived from an EMBL/GenBank/DDBJ whole genome shotgun (WGS) entry which is preliminary data.</text>
</comment>
<gene>
    <name evidence="7" type="ORF">H6G03_26290</name>
</gene>
<evidence type="ECO:0000256" key="5">
    <source>
        <dbReference type="ARBA" id="ARBA00023136"/>
    </source>
</evidence>
<organism evidence="7 8">
    <name type="scientific">Aerosakkonema funiforme FACHB-1375</name>
    <dbReference type="NCBI Taxonomy" id="2949571"/>
    <lineage>
        <taxon>Bacteria</taxon>
        <taxon>Bacillati</taxon>
        <taxon>Cyanobacteriota</taxon>
        <taxon>Cyanophyceae</taxon>
        <taxon>Oscillatoriophycideae</taxon>
        <taxon>Aerosakkonematales</taxon>
        <taxon>Aerosakkonemataceae</taxon>
        <taxon>Aerosakkonema</taxon>
    </lineage>
</organism>
<dbReference type="PROSITE" id="PS00409">
    <property type="entry name" value="PROKAR_NTER_METHYL"/>
    <property type="match status" value="1"/>
</dbReference>
<dbReference type="PANTHER" id="PTHR30093">
    <property type="entry name" value="GENERAL SECRETION PATHWAY PROTEIN G"/>
    <property type="match status" value="1"/>
</dbReference>
<evidence type="ECO:0000256" key="4">
    <source>
        <dbReference type="ARBA" id="ARBA00022989"/>
    </source>
</evidence>
<keyword evidence="4 6" id="KW-1133">Transmembrane helix</keyword>
<dbReference type="EMBL" id="JACJPW010000086">
    <property type="protein sequence ID" value="MBD2184537.1"/>
    <property type="molecule type" value="Genomic_DNA"/>
</dbReference>
<feature type="transmembrane region" description="Helical" evidence="6">
    <location>
        <begin position="6"/>
        <end position="29"/>
    </location>
</feature>